<evidence type="ECO:0000313" key="1">
    <source>
        <dbReference type="EMBL" id="MFD1193038.1"/>
    </source>
</evidence>
<feature type="non-terminal residue" evidence="1">
    <location>
        <position position="1"/>
    </location>
</feature>
<dbReference type="Proteomes" id="UP001597216">
    <property type="component" value="Unassembled WGS sequence"/>
</dbReference>
<accession>A0ABW3T7P1</accession>
<proteinExistence type="predicted"/>
<name>A0ABW3T7P1_9CAUL</name>
<keyword evidence="2" id="KW-1185">Reference proteome</keyword>
<dbReference type="EMBL" id="JBHTLQ010000117">
    <property type="protein sequence ID" value="MFD1193038.1"/>
    <property type="molecule type" value="Genomic_DNA"/>
</dbReference>
<organism evidence="1 2">
    <name type="scientific">Phenylobacterium conjunctum</name>
    <dbReference type="NCBI Taxonomy" id="1298959"/>
    <lineage>
        <taxon>Bacteria</taxon>
        <taxon>Pseudomonadati</taxon>
        <taxon>Pseudomonadota</taxon>
        <taxon>Alphaproteobacteria</taxon>
        <taxon>Caulobacterales</taxon>
        <taxon>Caulobacteraceae</taxon>
        <taxon>Phenylobacterium</taxon>
    </lineage>
</organism>
<evidence type="ECO:0000313" key="2">
    <source>
        <dbReference type="Proteomes" id="UP001597216"/>
    </source>
</evidence>
<sequence>PEAPTPTPTPPPVADAQACAAQGGTIQPVCRRQVPACVIAYKDAGKACRDDADCQGRCLYEGDPPADREAAVTGQCQANSNPCGCFAEVEAGRYTRGVCVD</sequence>
<reference evidence="2" key="1">
    <citation type="journal article" date="2019" name="Int. J. Syst. Evol. Microbiol.">
        <title>The Global Catalogue of Microorganisms (GCM) 10K type strain sequencing project: providing services to taxonomists for standard genome sequencing and annotation.</title>
        <authorList>
            <consortium name="The Broad Institute Genomics Platform"/>
            <consortium name="The Broad Institute Genome Sequencing Center for Infectious Disease"/>
            <person name="Wu L."/>
            <person name="Ma J."/>
        </authorList>
    </citation>
    <scope>NUCLEOTIDE SEQUENCE [LARGE SCALE GENOMIC DNA]</scope>
    <source>
        <strain evidence="2">CCUG 55074</strain>
    </source>
</reference>
<gene>
    <name evidence="1" type="ORF">ACFQ27_20825</name>
</gene>
<dbReference type="RefSeq" id="WP_377354927.1">
    <property type="nucleotide sequence ID" value="NZ_JBHTLQ010000117.1"/>
</dbReference>
<protein>
    <submittedName>
        <fullName evidence="1">Uncharacterized protein</fullName>
    </submittedName>
</protein>
<comment type="caution">
    <text evidence="1">The sequence shown here is derived from an EMBL/GenBank/DDBJ whole genome shotgun (WGS) entry which is preliminary data.</text>
</comment>